<keyword evidence="5 6" id="KW-0472">Membrane</keyword>
<gene>
    <name evidence="8" type="ORF">LCGC14_1855220</name>
</gene>
<dbReference type="EMBL" id="LAZR01018690">
    <property type="protein sequence ID" value="KKL95376.1"/>
    <property type="molecule type" value="Genomic_DNA"/>
</dbReference>
<evidence type="ECO:0000256" key="1">
    <source>
        <dbReference type="ARBA" id="ARBA00004370"/>
    </source>
</evidence>
<dbReference type="PANTHER" id="PTHR42911:SF1">
    <property type="entry name" value="MODULATOR OF FTSH PROTEASE HFLC"/>
    <property type="match status" value="1"/>
</dbReference>
<feature type="transmembrane region" description="Helical" evidence="6">
    <location>
        <begin position="7"/>
        <end position="27"/>
    </location>
</feature>
<comment type="subcellular location">
    <subcellularLocation>
        <location evidence="1">Membrane</location>
    </subcellularLocation>
</comment>
<evidence type="ECO:0000256" key="2">
    <source>
        <dbReference type="ARBA" id="ARBA00007862"/>
    </source>
</evidence>
<dbReference type="SMART" id="SM00244">
    <property type="entry name" value="PHB"/>
    <property type="match status" value="1"/>
</dbReference>
<comment type="caution">
    <text evidence="8">The sequence shown here is derived from an EMBL/GenBank/DDBJ whole genome shotgun (WGS) entry which is preliminary data.</text>
</comment>
<evidence type="ECO:0000256" key="3">
    <source>
        <dbReference type="ARBA" id="ARBA00022692"/>
    </source>
</evidence>
<dbReference type="GO" id="GO:0016020">
    <property type="term" value="C:membrane"/>
    <property type="evidence" value="ECO:0007669"/>
    <property type="project" value="UniProtKB-SubCell"/>
</dbReference>
<dbReference type="PANTHER" id="PTHR42911">
    <property type="entry name" value="MODULATOR OF FTSH PROTEASE HFLC"/>
    <property type="match status" value="1"/>
</dbReference>
<name>A0A0F9GXI8_9ZZZZ</name>
<evidence type="ECO:0000256" key="4">
    <source>
        <dbReference type="ARBA" id="ARBA00022989"/>
    </source>
</evidence>
<dbReference type="CDD" id="cd03405">
    <property type="entry name" value="SPFH_HflC"/>
    <property type="match status" value="1"/>
</dbReference>
<evidence type="ECO:0000256" key="6">
    <source>
        <dbReference type="SAM" id="Phobius"/>
    </source>
</evidence>
<reference evidence="8" key="1">
    <citation type="journal article" date="2015" name="Nature">
        <title>Complex archaea that bridge the gap between prokaryotes and eukaryotes.</title>
        <authorList>
            <person name="Spang A."/>
            <person name="Saw J.H."/>
            <person name="Jorgensen S.L."/>
            <person name="Zaremba-Niedzwiedzka K."/>
            <person name="Martijn J."/>
            <person name="Lind A.E."/>
            <person name="van Eijk R."/>
            <person name="Schleper C."/>
            <person name="Guy L."/>
            <person name="Ettema T.J."/>
        </authorList>
    </citation>
    <scope>NUCLEOTIDE SEQUENCE</scope>
</reference>
<dbReference type="Gene3D" id="3.30.479.30">
    <property type="entry name" value="Band 7 domain"/>
    <property type="match status" value="1"/>
</dbReference>
<dbReference type="InterPro" id="IPR036013">
    <property type="entry name" value="Band_7/SPFH_dom_sf"/>
</dbReference>
<dbReference type="NCBIfam" id="TIGR01932">
    <property type="entry name" value="hflC"/>
    <property type="match status" value="1"/>
</dbReference>
<protein>
    <recommendedName>
        <fullName evidence="7">Band 7 domain-containing protein</fullName>
    </recommendedName>
</protein>
<dbReference type="InterPro" id="IPR001107">
    <property type="entry name" value="Band_7"/>
</dbReference>
<dbReference type="PIRSF" id="PIRSF005651">
    <property type="entry name" value="HflC"/>
    <property type="match status" value="1"/>
</dbReference>
<evidence type="ECO:0000259" key="7">
    <source>
        <dbReference type="SMART" id="SM00244"/>
    </source>
</evidence>
<comment type="similarity">
    <text evidence="2">Belongs to the band 7/mec-2 family. HflC subfamily.</text>
</comment>
<organism evidence="8">
    <name type="scientific">marine sediment metagenome</name>
    <dbReference type="NCBI Taxonomy" id="412755"/>
    <lineage>
        <taxon>unclassified sequences</taxon>
        <taxon>metagenomes</taxon>
        <taxon>ecological metagenomes</taxon>
    </lineage>
</organism>
<evidence type="ECO:0000313" key="8">
    <source>
        <dbReference type="EMBL" id="KKL95376.1"/>
    </source>
</evidence>
<accession>A0A0F9GXI8</accession>
<evidence type="ECO:0000256" key="5">
    <source>
        <dbReference type="ARBA" id="ARBA00023136"/>
    </source>
</evidence>
<keyword evidence="3 6" id="KW-0812">Transmembrane</keyword>
<feature type="domain" description="Band 7" evidence="7">
    <location>
        <begin position="22"/>
        <end position="208"/>
    </location>
</feature>
<keyword evidence="4 6" id="KW-1133">Transmembrane helix</keyword>
<sequence>MKIERWIPIIVVVILGLIIMGGSLYTIDQTQQVVITQFGEPIGDPNTEPGLHVKIPFIQKVNYFEKRILAWDGLPTQVPTKDKRYIWVDTTARWRIVDPLKFLESVGGERTALGRLDDIIDSATRNQITGHLLYELVRDSGRQFVETEVSLEIEEEIGVVQYGRETISRGILEEAALLVPQFGIELVDVRIKRLNYVERVREGVYARMIAERERVAEQYRSEGEGKKAEIEGRRAKELQRITSEAYRTAQEIKGKADAEATKVYADAYNKGPEFYSFLRTLEIYENTMDENTWLIMTTDSDFYKYLKTMSPE</sequence>
<dbReference type="AlphaFoldDB" id="A0A0F9GXI8"/>
<dbReference type="InterPro" id="IPR010200">
    <property type="entry name" value="HflC"/>
</dbReference>
<dbReference type="Pfam" id="PF01145">
    <property type="entry name" value="Band_7"/>
    <property type="match status" value="1"/>
</dbReference>
<proteinExistence type="inferred from homology"/>
<dbReference type="SUPFAM" id="SSF117892">
    <property type="entry name" value="Band 7/SPFH domain"/>
    <property type="match status" value="1"/>
</dbReference>